<feature type="domain" description="DUF4605" evidence="8">
    <location>
        <begin position="56"/>
        <end position="112"/>
    </location>
</feature>
<dbReference type="InterPro" id="IPR052502">
    <property type="entry name" value="FAM241_domain"/>
</dbReference>
<keyword evidence="10" id="KW-1185">Reference proteome</keyword>
<evidence type="ECO:0000313" key="9">
    <source>
        <dbReference type="EMBL" id="CAH3123211.1"/>
    </source>
</evidence>
<evidence type="ECO:0000256" key="5">
    <source>
        <dbReference type="ARBA" id="ARBA00023136"/>
    </source>
</evidence>
<feature type="compositionally biased region" description="Polar residues" evidence="6">
    <location>
        <begin position="39"/>
        <end position="55"/>
    </location>
</feature>
<evidence type="ECO:0000259" key="8">
    <source>
        <dbReference type="Pfam" id="PF15378"/>
    </source>
</evidence>
<feature type="compositionally biased region" description="Basic and acidic residues" evidence="6">
    <location>
        <begin position="15"/>
        <end position="29"/>
    </location>
</feature>
<evidence type="ECO:0000256" key="6">
    <source>
        <dbReference type="SAM" id="MobiDB-lite"/>
    </source>
</evidence>
<sequence length="115" mass="13178">MVTIINGEIVADSDPRAQEYRNRGRRQERQQGQSQQQQWTYATHDQQNPNSQEGGLFTQLNNRLLTAGFPRWNLGQYVVEPIMSVSLILALVLFGLRGVLLVGVVWFLMQQGRHI</sequence>
<comment type="caution">
    <text evidence="9">The sequence shown here is derived from an EMBL/GenBank/DDBJ whole genome shotgun (WGS) entry which is preliminary data.</text>
</comment>
<accession>A0ABN8NYF9</accession>
<evidence type="ECO:0000256" key="3">
    <source>
        <dbReference type="ARBA" id="ARBA00022692"/>
    </source>
</evidence>
<dbReference type="EMBL" id="CALNXK010000038">
    <property type="protein sequence ID" value="CAH3123211.1"/>
    <property type="molecule type" value="Genomic_DNA"/>
</dbReference>
<evidence type="ECO:0000256" key="2">
    <source>
        <dbReference type="ARBA" id="ARBA00006165"/>
    </source>
</evidence>
<evidence type="ECO:0000313" key="10">
    <source>
        <dbReference type="Proteomes" id="UP001159405"/>
    </source>
</evidence>
<keyword evidence="3 7" id="KW-0812">Transmembrane</keyword>
<gene>
    <name evidence="9" type="ORF">PLOB_00029848</name>
</gene>
<evidence type="ECO:0000256" key="7">
    <source>
        <dbReference type="SAM" id="Phobius"/>
    </source>
</evidence>
<dbReference type="Pfam" id="PF15378">
    <property type="entry name" value="DUF4605"/>
    <property type="match status" value="1"/>
</dbReference>
<name>A0ABN8NYF9_9CNID</name>
<dbReference type="PANTHER" id="PTHR33690:SF3">
    <property type="entry name" value="UBIQUITIN-LIKE DOMAIN-CONTAINING PROTEIN"/>
    <property type="match status" value="1"/>
</dbReference>
<dbReference type="InterPro" id="IPR027953">
    <property type="entry name" value="DUF4605"/>
</dbReference>
<reference evidence="9 10" key="1">
    <citation type="submission" date="2022-05" db="EMBL/GenBank/DDBJ databases">
        <authorList>
            <consortium name="Genoscope - CEA"/>
            <person name="William W."/>
        </authorList>
    </citation>
    <scope>NUCLEOTIDE SEQUENCE [LARGE SCALE GENOMIC DNA]</scope>
</reference>
<comment type="subcellular location">
    <subcellularLocation>
        <location evidence="1">Membrane</location>
        <topology evidence="1">Single-pass membrane protein</topology>
    </subcellularLocation>
</comment>
<dbReference type="PANTHER" id="PTHR33690">
    <property type="entry name" value="DUF4605 DOMAIN-CONTAINING PROTEIN"/>
    <property type="match status" value="1"/>
</dbReference>
<feature type="region of interest" description="Disordered" evidence="6">
    <location>
        <begin position="15"/>
        <end position="55"/>
    </location>
</feature>
<keyword evidence="4 7" id="KW-1133">Transmembrane helix</keyword>
<evidence type="ECO:0000256" key="4">
    <source>
        <dbReference type="ARBA" id="ARBA00022989"/>
    </source>
</evidence>
<evidence type="ECO:0000256" key="1">
    <source>
        <dbReference type="ARBA" id="ARBA00004167"/>
    </source>
</evidence>
<comment type="similarity">
    <text evidence="2">Belongs to the FAM241 family.</text>
</comment>
<organism evidence="9 10">
    <name type="scientific">Porites lobata</name>
    <dbReference type="NCBI Taxonomy" id="104759"/>
    <lineage>
        <taxon>Eukaryota</taxon>
        <taxon>Metazoa</taxon>
        <taxon>Cnidaria</taxon>
        <taxon>Anthozoa</taxon>
        <taxon>Hexacorallia</taxon>
        <taxon>Scleractinia</taxon>
        <taxon>Fungiina</taxon>
        <taxon>Poritidae</taxon>
        <taxon>Porites</taxon>
    </lineage>
</organism>
<feature type="transmembrane region" description="Helical" evidence="7">
    <location>
        <begin position="82"/>
        <end position="109"/>
    </location>
</feature>
<protein>
    <recommendedName>
        <fullName evidence="8">DUF4605 domain-containing protein</fullName>
    </recommendedName>
</protein>
<proteinExistence type="inferred from homology"/>
<keyword evidence="5 7" id="KW-0472">Membrane</keyword>
<dbReference type="Proteomes" id="UP001159405">
    <property type="component" value="Unassembled WGS sequence"/>
</dbReference>